<evidence type="ECO:0000256" key="1">
    <source>
        <dbReference type="ARBA" id="ARBA00004141"/>
    </source>
</evidence>
<comment type="subcellular location">
    <subcellularLocation>
        <location evidence="1">Membrane</location>
        <topology evidence="1">Multi-pass membrane protein</topology>
    </subcellularLocation>
</comment>
<dbReference type="EMBL" id="CP029487">
    <property type="protein sequence ID" value="QCT71392.1"/>
    <property type="molecule type" value="Genomic_DNA"/>
</dbReference>
<evidence type="ECO:0000256" key="3">
    <source>
        <dbReference type="ARBA" id="ARBA00022692"/>
    </source>
</evidence>
<evidence type="ECO:0000313" key="8">
    <source>
        <dbReference type="Proteomes" id="UP000218387"/>
    </source>
</evidence>
<dbReference type="GO" id="GO:0016020">
    <property type="term" value="C:membrane"/>
    <property type="evidence" value="ECO:0007669"/>
    <property type="project" value="UniProtKB-SubCell"/>
</dbReference>
<keyword evidence="5 6" id="KW-0472">Membrane</keyword>
<feature type="transmembrane region" description="Helical" evidence="6">
    <location>
        <begin position="33"/>
        <end position="63"/>
    </location>
</feature>
<evidence type="ECO:0000313" key="7">
    <source>
        <dbReference type="EMBL" id="QCT71392.1"/>
    </source>
</evidence>
<dbReference type="Proteomes" id="UP000218387">
    <property type="component" value="Chromosome"/>
</dbReference>
<proteinExistence type="inferred from homology"/>
<protein>
    <submittedName>
        <fullName evidence="7">DUF92 domain-containing protein</fullName>
    </submittedName>
</protein>
<accession>A0A4P9C9N0</accession>
<evidence type="ECO:0000256" key="4">
    <source>
        <dbReference type="ARBA" id="ARBA00022989"/>
    </source>
</evidence>
<comment type="similarity">
    <text evidence="2">Belongs to the TMEM19 family.</text>
</comment>
<keyword evidence="4 6" id="KW-1133">Transmembrane helix</keyword>
<sequence>MKALLLGALLSALIGFAAYKKRALSTSGFMAAVVLGTVIYLCGGLLFWLTMIAFFISSSLLTFIKSSKKEAAQQLNEKGGQRDAVQVFANGAPGMAAAILFWFYQNPVFLIIFAASFAASNADTWASEIGVLNRKPPVSIIGFKPMEAGTSGAVSPLGMAAALAGALFIALVFCLAGGLVWKLPVLRLSWVLIITISGFLGCLTDSVLGAVVQAQYRCISCGRLTEKTEHHGEAAVLVKGFKIMNNDVVNFLSGMAAGLLGSIFFNLL</sequence>
<feature type="transmembrane region" description="Helical" evidence="6">
    <location>
        <begin position="248"/>
        <end position="267"/>
    </location>
</feature>
<feature type="transmembrane region" description="Helical" evidence="6">
    <location>
        <begin position="153"/>
        <end position="181"/>
    </location>
</feature>
<feature type="transmembrane region" description="Helical" evidence="6">
    <location>
        <begin position="187"/>
        <end position="212"/>
    </location>
</feature>
<evidence type="ECO:0000256" key="2">
    <source>
        <dbReference type="ARBA" id="ARBA00009012"/>
    </source>
</evidence>
<keyword evidence="8" id="KW-1185">Reference proteome</keyword>
<evidence type="ECO:0000256" key="6">
    <source>
        <dbReference type="SAM" id="Phobius"/>
    </source>
</evidence>
<dbReference type="PANTHER" id="PTHR13353">
    <property type="entry name" value="TRANSMEMBRANE PROTEIN 19"/>
    <property type="match status" value="1"/>
</dbReference>
<gene>
    <name evidence="7" type="ORF">CPZ25_008630</name>
</gene>
<reference evidence="7 8" key="1">
    <citation type="submission" date="2018-05" db="EMBL/GenBank/DDBJ databases">
        <title>Genome comparison of Eubacterium sp.</title>
        <authorList>
            <person name="Feng Y."/>
            <person name="Sanchez-Andrea I."/>
            <person name="Stams A.J.M."/>
            <person name="De Vos W.M."/>
        </authorList>
    </citation>
    <scope>NUCLEOTIDE SEQUENCE [LARGE SCALE GENOMIC DNA]</scope>
    <source>
        <strain evidence="7 8">YI</strain>
    </source>
</reference>
<dbReference type="InterPro" id="IPR002794">
    <property type="entry name" value="DUF92_TMEM19"/>
</dbReference>
<evidence type="ECO:0000256" key="5">
    <source>
        <dbReference type="ARBA" id="ARBA00023136"/>
    </source>
</evidence>
<dbReference type="PANTHER" id="PTHR13353:SF5">
    <property type="entry name" value="TRANSMEMBRANE PROTEIN 19"/>
    <property type="match status" value="1"/>
</dbReference>
<name>A0A4P9C9N0_EUBML</name>
<dbReference type="RefSeq" id="WP_058693668.1">
    <property type="nucleotide sequence ID" value="NZ_CABJDW020000016.1"/>
</dbReference>
<dbReference type="Pfam" id="PF01940">
    <property type="entry name" value="DUF92"/>
    <property type="match status" value="1"/>
</dbReference>
<keyword evidence="3 6" id="KW-0812">Transmembrane</keyword>
<organism evidence="7 8">
    <name type="scientific">Eubacterium maltosivorans</name>
    <dbReference type="NCBI Taxonomy" id="2041044"/>
    <lineage>
        <taxon>Bacteria</taxon>
        <taxon>Bacillati</taxon>
        <taxon>Bacillota</taxon>
        <taxon>Clostridia</taxon>
        <taxon>Eubacteriales</taxon>
        <taxon>Eubacteriaceae</taxon>
        <taxon>Eubacterium</taxon>
    </lineage>
</organism>
<dbReference type="AlphaFoldDB" id="A0A4P9C9N0"/>
<dbReference type="KEGG" id="emt:CPZ25_008630"/>